<evidence type="ECO:0000256" key="22">
    <source>
        <dbReference type="ARBA" id="ARBA00049238"/>
    </source>
</evidence>
<dbReference type="SUPFAM" id="SSF52309">
    <property type="entry name" value="N-(deoxy)ribosyltransferase-like"/>
    <property type="match status" value="1"/>
</dbReference>
<dbReference type="RefSeq" id="XP_005366045.1">
    <property type="nucleotide sequence ID" value="XM_005365988.2"/>
</dbReference>
<dbReference type="EC" id="2.4.99.20" evidence="5"/>
<keyword evidence="9 25" id="KW-0378">Hydrolase</keyword>
<evidence type="ECO:0000256" key="3">
    <source>
        <dbReference type="ARBA" id="ARBA00011738"/>
    </source>
</evidence>
<dbReference type="PANTHER" id="PTHR10912">
    <property type="entry name" value="ADP-RIBOSYL CYCLASE"/>
    <property type="match status" value="1"/>
</dbReference>
<protein>
    <recommendedName>
        <fullName evidence="6">ADP-ribosyl cyclase/cyclic ADP-ribose hydrolase 1</fullName>
        <ecNumber evidence="5">2.4.99.20</ecNumber>
        <ecNumber evidence="4">3.2.2.6</ecNumber>
    </recommendedName>
    <alternativeName>
        <fullName evidence="21">2'-phospho-ADP-ribosyl cyclase</fullName>
    </alternativeName>
    <alternativeName>
        <fullName evidence="19">2'-phospho-ADP-ribosyl cyclase/2'-phospho-cyclic-ADP-ribose transferase</fullName>
    </alternativeName>
    <alternativeName>
        <fullName evidence="17">2'-phospho-cyclic-ADP-ribose transferase</fullName>
    </alternativeName>
    <alternativeName>
        <fullName evidence="20">ADP-ribosyl cyclase 1</fullName>
    </alternativeName>
    <alternativeName>
        <fullName evidence="18">Cyclic ADP-ribose hydrolase 1</fullName>
    </alternativeName>
</protein>
<keyword evidence="13" id="KW-0520">NAD</keyword>
<dbReference type="Proteomes" id="UP000694915">
    <property type="component" value="Unplaced"/>
</dbReference>
<dbReference type="GeneID" id="101985941"/>
<evidence type="ECO:0000256" key="7">
    <source>
        <dbReference type="ARBA" id="ARBA00022679"/>
    </source>
</evidence>
<evidence type="ECO:0000256" key="17">
    <source>
        <dbReference type="ARBA" id="ARBA00029787"/>
    </source>
</evidence>
<dbReference type="GO" id="GO:0016787">
    <property type="term" value="F:hydrolase activity"/>
    <property type="evidence" value="ECO:0007669"/>
    <property type="project" value="UniProtKB-KW"/>
</dbReference>
<evidence type="ECO:0000256" key="13">
    <source>
        <dbReference type="ARBA" id="ARBA00023027"/>
    </source>
</evidence>
<keyword evidence="24" id="KW-1185">Reference proteome</keyword>
<keyword evidence="11" id="KW-0735">Signal-anchor</keyword>
<dbReference type="PANTHER" id="PTHR10912:SF5">
    <property type="entry name" value="ADP-RIBOSYL CYCLASE_CYCLIC ADP-RIBOSE HYDROLASE 1"/>
    <property type="match status" value="1"/>
</dbReference>
<evidence type="ECO:0000256" key="16">
    <source>
        <dbReference type="ARBA" id="ARBA00023180"/>
    </source>
</evidence>
<evidence type="ECO:0000256" key="6">
    <source>
        <dbReference type="ARBA" id="ARBA00015644"/>
    </source>
</evidence>
<evidence type="ECO:0000256" key="11">
    <source>
        <dbReference type="ARBA" id="ARBA00022968"/>
    </source>
</evidence>
<dbReference type="InterPro" id="IPR003193">
    <property type="entry name" value="ADP-ribosyl_cyclase"/>
</dbReference>
<evidence type="ECO:0000256" key="5">
    <source>
        <dbReference type="ARBA" id="ARBA00012600"/>
    </source>
</evidence>
<organism evidence="24 25">
    <name type="scientific">Microtus ochrogaster</name>
    <name type="common">Prairie vole</name>
    <dbReference type="NCBI Taxonomy" id="79684"/>
    <lineage>
        <taxon>Eukaryota</taxon>
        <taxon>Metazoa</taxon>
        <taxon>Chordata</taxon>
        <taxon>Craniata</taxon>
        <taxon>Vertebrata</taxon>
        <taxon>Euteleostomi</taxon>
        <taxon>Mammalia</taxon>
        <taxon>Eutheria</taxon>
        <taxon>Euarchontoglires</taxon>
        <taxon>Glires</taxon>
        <taxon>Rodentia</taxon>
        <taxon>Myomorpha</taxon>
        <taxon>Muroidea</taxon>
        <taxon>Cricetidae</taxon>
        <taxon>Arvicolinae</taxon>
        <taxon>Microtus</taxon>
    </lineage>
</organism>
<evidence type="ECO:0000256" key="1">
    <source>
        <dbReference type="ARBA" id="ARBA00004606"/>
    </source>
</evidence>
<proteinExistence type="inferred from homology"/>
<comment type="similarity">
    <text evidence="2">Belongs to the ADP-ribosyl cyclase family.</text>
</comment>
<dbReference type="Pfam" id="PF02267">
    <property type="entry name" value="Rib_hydrolayse"/>
    <property type="match status" value="1"/>
</dbReference>
<evidence type="ECO:0000256" key="18">
    <source>
        <dbReference type="ARBA" id="ARBA00030272"/>
    </source>
</evidence>
<evidence type="ECO:0000256" key="9">
    <source>
        <dbReference type="ARBA" id="ARBA00022801"/>
    </source>
</evidence>
<keyword evidence="10" id="KW-0521">NADP</keyword>
<evidence type="ECO:0000256" key="14">
    <source>
        <dbReference type="ARBA" id="ARBA00023136"/>
    </source>
</evidence>
<evidence type="ECO:0000256" key="8">
    <source>
        <dbReference type="ARBA" id="ARBA00022692"/>
    </source>
</evidence>
<evidence type="ECO:0000313" key="25">
    <source>
        <dbReference type="RefSeq" id="XP_005366045.1"/>
    </source>
</evidence>
<evidence type="ECO:0000256" key="19">
    <source>
        <dbReference type="ARBA" id="ARBA00030418"/>
    </source>
</evidence>
<comment type="subcellular location">
    <subcellularLocation>
        <location evidence="1">Membrane</location>
        <topology evidence="1">Single-pass type II membrane protein</topology>
    </subcellularLocation>
</comment>
<evidence type="ECO:0000256" key="20">
    <source>
        <dbReference type="ARBA" id="ARBA00031355"/>
    </source>
</evidence>
<reference evidence="25" key="1">
    <citation type="submission" date="2025-08" db="UniProtKB">
        <authorList>
            <consortium name="RefSeq"/>
        </authorList>
    </citation>
    <scope>IDENTIFICATION</scope>
</reference>
<dbReference type="EC" id="3.2.2.6" evidence="4"/>
<keyword evidence="12 23" id="KW-1133">Transmembrane helix</keyword>
<keyword evidence="7" id="KW-0808">Transferase</keyword>
<evidence type="ECO:0000256" key="21">
    <source>
        <dbReference type="ARBA" id="ARBA00031840"/>
    </source>
</evidence>
<dbReference type="CDD" id="cd04759">
    <property type="entry name" value="Rib_hydrolase"/>
    <property type="match status" value="1"/>
</dbReference>
<name>A0ABM0LH54_MICOH</name>
<comment type="catalytic activity">
    <reaction evidence="22">
        <text>NAD(+) + H2O = ADP-D-ribose + nicotinamide + H(+)</text>
        <dbReference type="Rhea" id="RHEA:16301"/>
        <dbReference type="ChEBI" id="CHEBI:15377"/>
        <dbReference type="ChEBI" id="CHEBI:15378"/>
        <dbReference type="ChEBI" id="CHEBI:17154"/>
        <dbReference type="ChEBI" id="CHEBI:57540"/>
        <dbReference type="ChEBI" id="CHEBI:57967"/>
        <dbReference type="EC" id="3.2.2.6"/>
    </reaction>
</comment>
<evidence type="ECO:0000313" key="24">
    <source>
        <dbReference type="Proteomes" id="UP000694915"/>
    </source>
</evidence>
<accession>A0ABM0LH54</accession>
<gene>
    <name evidence="25" type="primary">Cd38</name>
</gene>
<evidence type="ECO:0000256" key="15">
    <source>
        <dbReference type="ARBA" id="ARBA00023157"/>
    </source>
</evidence>
<keyword evidence="16" id="KW-0325">Glycoprotein</keyword>
<evidence type="ECO:0000256" key="4">
    <source>
        <dbReference type="ARBA" id="ARBA00011982"/>
    </source>
</evidence>
<comment type="subunit">
    <text evidence="3">Homodimer.</text>
</comment>
<dbReference type="Gene3D" id="3.40.50.720">
    <property type="entry name" value="NAD(P)-binding Rossmann-like Domain"/>
    <property type="match status" value="1"/>
</dbReference>
<evidence type="ECO:0000256" key="2">
    <source>
        <dbReference type="ARBA" id="ARBA00005406"/>
    </source>
</evidence>
<evidence type="ECO:0000256" key="12">
    <source>
        <dbReference type="ARBA" id="ARBA00022989"/>
    </source>
</evidence>
<sequence>MANYEFSQVSGDRPCCHLSRKAKICLGVGLVVLIASVVTVVIVLWPRAPMVWKGKPTPKHFSELFLGRCLVYTQILRPEMSDHDCKKILSTFKRAFVSKNPCNITGEDYEPLIKLVTQTVPCDKTLFWSKSKHLAHQYTSVQGKMFTLEDTLLGYIADDLKWCGDPSTSDLNYDSCPHWSENCPNNPVTVFWKEISKKFAETACGVVQVMLNGSFSEPFYKNSTFGSVEVLNLDPNKVHKLQAWVMHNIGAGSSNSCSGSSINELKLIVQKKNIAFSCQDNYRPVRFVQCVKNPEHPSCRFGTWFGS</sequence>
<evidence type="ECO:0000256" key="10">
    <source>
        <dbReference type="ARBA" id="ARBA00022857"/>
    </source>
</evidence>
<keyword evidence="15" id="KW-1015">Disulfide bond</keyword>
<feature type="transmembrane region" description="Helical" evidence="23">
    <location>
        <begin position="24"/>
        <end position="45"/>
    </location>
</feature>
<dbReference type="Gene3D" id="1.20.82.10">
    <property type="entry name" value="ADP Ribosyl Cyclase, Chain A, domain 1"/>
    <property type="match status" value="1"/>
</dbReference>
<keyword evidence="14 23" id="KW-0472">Membrane</keyword>
<keyword evidence="8 23" id="KW-0812">Transmembrane</keyword>
<evidence type="ECO:0000256" key="23">
    <source>
        <dbReference type="SAM" id="Phobius"/>
    </source>
</evidence>